<dbReference type="RefSeq" id="WP_107959641.1">
    <property type="nucleotide sequence ID" value="NZ_QAOG01000008.1"/>
</dbReference>
<reference evidence="3 4" key="1">
    <citation type="submission" date="2018-04" db="EMBL/GenBank/DDBJ databases">
        <title>Genomic Encyclopedia of Type Strains, Phase III (KMG-III): the genomes of soil and plant-associated and newly described type strains.</title>
        <authorList>
            <person name="Whitman W."/>
        </authorList>
    </citation>
    <scope>NUCLEOTIDE SEQUENCE [LARGE SCALE GENOMIC DNA]</scope>
    <source>
        <strain evidence="3 4">MA101b</strain>
    </source>
</reference>
<evidence type="ECO:0000313" key="3">
    <source>
        <dbReference type="EMBL" id="PTQ58427.1"/>
    </source>
</evidence>
<protein>
    <recommendedName>
        <fullName evidence="5">DUF4175 domain-containing protein</fullName>
    </recommendedName>
</protein>
<dbReference type="AlphaFoldDB" id="A0A2T5GGJ6"/>
<keyword evidence="2" id="KW-1133">Transmembrane helix</keyword>
<comment type="caution">
    <text evidence="3">The sequence shown here is derived from an EMBL/GenBank/DDBJ whole genome shotgun (WGS) entry which is preliminary data.</text>
</comment>
<feature type="transmembrane region" description="Helical" evidence="2">
    <location>
        <begin position="44"/>
        <end position="61"/>
    </location>
</feature>
<feature type="transmembrane region" description="Helical" evidence="2">
    <location>
        <begin position="131"/>
        <end position="148"/>
    </location>
</feature>
<keyword evidence="2" id="KW-0472">Membrane</keyword>
<keyword evidence="4" id="KW-1185">Reference proteome</keyword>
<organism evidence="3 4">
    <name type="scientific">Sphingomonas aurantiaca</name>
    <dbReference type="NCBI Taxonomy" id="185949"/>
    <lineage>
        <taxon>Bacteria</taxon>
        <taxon>Pseudomonadati</taxon>
        <taxon>Pseudomonadota</taxon>
        <taxon>Alphaproteobacteria</taxon>
        <taxon>Sphingomonadales</taxon>
        <taxon>Sphingomonadaceae</taxon>
        <taxon>Sphingomonas</taxon>
    </lineage>
</organism>
<sequence length="699" mass="74753">MTVETPIADWARPARTRSMRDDVLLATPIVIIVAALGWRLANPATGLGMALLGAIAAVLIARNRARRYDRRWLIAAIDAARSDVEDSSDLLFADPAALTPLQRLQRARVEARLAGEPVPELYPARSHRTRVALWLVAAAVLSAIALWPDRAGSGGPLSPAHEGVARPGIPTLTAQRLMVVPPAYTGLTSRALGTLDARVPAGSRLEWTLAFTPDPAAAALAVLDASRTALAKSGSTWTATRTADRSLLYRIVAAGGQPAPPLHRIDVVVDQPPRIRLVSPAATLIQMSPGQRSWSLSFEATDDYGVQPVASLRLVVAQGEGENIRFSERTVAVRGTGNSRQRIFATTIALSGTGFTEPGDLVAQLTVADARRPSPHRVVGPSVILRRPPASGAESGLEAMTRRTMPAYFSSQRQVIIDAETLLAEHPRPAPDRFLARSTAIADDQRLLRMRYGQFMGEEVGGGATNAMPTSDAEEGAAPPPDEHAGEPPTAPPQFGQESAIVETYGHTHDESEAATLLDPGTRATLRLALDNMRQSETALRLGDPRRALPFAYKALRFIKQVQQATRIFLARTGSQLPPVDLARRLTGDRSDMAARTLGATVADPVDATPAAIWAALDTRSDAGGLDALARWLRANDARVPDPLALSAAIDTVRRDPTCAACRAKLRGTLWSALPRPTPGLTRRPAGDSVGRRYLDALP</sequence>
<evidence type="ECO:0000256" key="2">
    <source>
        <dbReference type="SAM" id="Phobius"/>
    </source>
</evidence>
<evidence type="ECO:0000256" key="1">
    <source>
        <dbReference type="SAM" id="MobiDB-lite"/>
    </source>
</evidence>
<dbReference type="Proteomes" id="UP000244189">
    <property type="component" value="Unassembled WGS sequence"/>
</dbReference>
<dbReference type="EMBL" id="QAOG01000008">
    <property type="protein sequence ID" value="PTQ58427.1"/>
    <property type="molecule type" value="Genomic_DNA"/>
</dbReference>
<feature type="region of interest" description="Disordered" evidence="1">
    <location>
        <begin position="378"/>
        <end position="397"/>
    </location>
</feature>
<gene>
    <name evidence="3" type="ORF">C8J26_3728</name>
</gene>
<keyword evidence="2" id="KW-0812">Transmembrane</keyword>
<accession>A0A2T5GGJ6</accession>
<evidence type="ECO:0000313" key="4">
    <source>
        <dbReference type="Proteomes" id="UP000244189"/>
    </source>
</evidence>
<proteinExistence type="predicted"/>
<feature type="region of interest" description="Disordered" evidence="1">
    <location>
        <begin position="460"/>
        <end position="495"/>
    </location>
</feature>
<feature type="transmembrane region" description="Helical" evidence="2">
    <location>
        <begin position="22"/>
        <end position="38"/>
    </location>
</feature>
<evidence type="ECO:0008006" key="5">
    <source>
        <dbReference type="Google" id="ProtNLM"/>
    </source>
</evidence>
<name>A0A2T5GGJ6_9SPHN</name>